<dbReference type="Gene3D" id="1.10.30.50">
    <property type="match status" value="1"/>
</dbReference>
<dbReference type="EMBL" id="MN270889">
    <property type="protein sequence ID" value="QFP93690.1"/>
    <property type="molecule type" value="Genomic_DNA"/>
</dbReference>
<reference evidence="1 2" key="1">
    <citation type="submission" date="2019-08" db="EMBL/GenBank/DDBJ databases">
        <title>Six bacteriophages against potato bacterial diseases.</title>
        <authorList>
            <person name="Zhang X."/>
            <person name="Kering K."/>
        </authorList>
    </citation>
    <scope>NUCLEOTIDE SEQUENCE [LARGE SCALE GENOMIC DNA]</scope>
</reference>
<keyword evidence="2" id="KW-1185">Reference proteome</keyword>
<evidence type="ECO:0000313" key="2">
    <source>
        <dbReference type="Proteomes" id="UP000326262"/>
    </source>
</evidence>
<accession>A0A5P8D6R4</accession>
<dbReference type="Proteomes" id="UP000326262">
    <property type="component" value="Segment"/>
</dbReference>
<sequence length="61" mass="6961">MDTIKGIYREAAERGLQVDHIIPLKHPLVCGLHVECNLQLLSSEANNKKRNKFDPMTFEVV</sequence>
<organism evidence="1 2">
    <name type="scientific">Ralstonia phage P-PSG-11</name>
    <dbReference type="NCBI Taxonomy" id="2652430"/>
    <lineage>
        <taxon>Viruses</taxon>
        <taxon>Duplodnaviria</taxon>
        <taxon>Heunggongvirae</taxon>
        <taxon>Uroviricota</taxon>
        <taxon>Caudoviricetes</taxon>
        <taxon>Autographivirales</taxon>
        <taxon>Gyeongsanvirus</taxon>
        <taxon>Gyeongsanvirus PPSG11</taxon>
    </lineage>
</organism>
<evidence type="ECO:0000313" key="1">
    <source>
        <dbReference type="EMBL" id="QFP93690.1"/>
    </source>
</evidence>
<protein>
    <submittedName>
        <fullName evidence="1">Uncharacterized protein</fullName>
    </submittedName>
</protein>
<dbReference type="InterPro" id="IPR003615">
    <property type="entry name" value="HNH_nuc"/>
</dbReference>
<dbReference type="CDD" id="cd00085">
    <property type="entry name" value="HNHc"/>
    <property type="match status" value="1"/>
</dbReference>
<name>A0A5P8D6R4_9CAUD</name>
<proteinExistence type="predicted"/>